<reference evidence="2" key="2">
    <citation type="journal article" date="2021" name="PeerJ">
        <title>Extensive microbial diversity within the chicken gut microbiome revealed by metagenomics and culture.</title>
        <authorList>
            <person name="Gilroy R."/>
            <person name="Ravi A."/>
            <person name="Getino M."/>
            <person name="Pursley I."/>
            <person name="Horton D.L."/>
            <person name="Alikhan N.F."/>
            <person name="Baker D."/>
            <person name="Gharbi K."/>
            <person name="Hall N."/>
            <person name="Watson M."/>
            <person name="Adriaenssens E.M."/>
            <person name="Foster-Nyarko E."/>
            <person name="Jarju S."/>
            <person name="Secka A."/>
            <person name="Antonio M."/>
            <person name="Oren A."/>
            <person name="Chaudhuri R.R."/>
            <person name="La Ragione R."/>
            <person name="Hildebrand F."/>
            <person name="Pallen M.J."/>
        </authorList>
    </citation>
    <scope>NUCLEOTIDE SEQUENCE</scope>
    <source>
        <strain evidence="2">ChiSjej5B23-6657</strain>
    </source>
</reference>
<dbReference type="Proteomes" id="UP000823912">
    <property type="component" value="Unassembled WGS sequence"/>
</dbReference>
<proteinExistence type="predicted"/>
<dbReference type="InterPro" id="IPR033913">
    <property type="entry name" value="MTH1175_dom"/>
</dbReference>
<dbReference type="InterPro" id="IPR003731">
    <property type="entry name" value="Di-Nase_FeMo-co_biosynth"/>
</dbReference>
<dbReference type="EMBL" id="DVHM01000078">
    <property type="protein sequence ID" value="HIR70565.1"/>
    <property type="molecule type" value="Genomic_DNA"/>
</dbReference>
<organism evidence="2 3">
    <name type="scientific">Candidatus Pullilachnospira gallistercoris</name>
    <dbReference type="NCBI Taxonomy" id="2840911"/>
    <lineage>
        <taxon>Bacteria</taxon>
        <taxon>Bacillati</taxon>
        <taxon>Bacillota</taxon>
        <taxon>Clostridia</taxon>
        <taxon>Lachnospirales</taxon>
        <taxon>Lachnospiraceae</taxon>
        <taxon>Lachnospiraceae incertae sedis</taxon>
        <taxon>Candidatus Pullilachnospira</taxon>
    </lineage>
</organism>
<gene>
    <name evidence="2" type="ORF">IAA55_04720</name>
</gene>
<protein>
    <submittedName>
        <fullName evidence="2">NifB/NifX family molybdenum-iron cluster-binding protein</fullName>
    </submittedName>
</protein>
<evidence type="ECO:0000259" key="1">
    <source>
        <dbReference type="Pfam" id="PF02579"/>
    </source>
</evidence>
<accession>A0A9D1JAK3</accession>
<evidence type="ECO:0000313" key="2">
    <source>
        <dbReference type="EMBL" id="HIR70565.1"/>
    </source>
</evidence>
<dbReference type="AlphaFoldDB" id="A0A9D1JAK3"/>
<dbReference type="PANTHER" id="PTHR42983:SF1">
    <property type="entry name" value="IRON-MOLYBDENUM PROTEIN"/>
    <property type="match status" value="1"/>
</dbReference>
<dbReference type="Pfam" id="PF02579">
    <property type="entry name" value="Nitro_FeMo-Co"/>
    <property type="match status" value="1"/>
</dbReference>
<reference evidence="2" key="1">
    <citation type="submission" date="2020-10" db="EMBL/GenBank/DDBJ databases">
        <authorList>
            <person name="Gilroy R."/>
        </authorList>
    </citation>
    <scope>NUCLEOTIDE SEQUENCE</scope>
    <source>
        <strain evidence="2">ChiSjej5B23-6657</strain>
    </source>
</reference>
<name>A0A9D1JAK3_9FIRM</name>
<sequence>MVIAVTYNQENGQIGAHFGHAAHFKLYQAENGKIYDAQVVEPDGQGHDAVVAFLEDYDVELVICRNIGEGAIRGLQTAGISVCPNVEGLADDAVEAFMMGSLQITNAASCGCDHHEAGGHSCCGSSTGCGAPGSCCH</sequence>
<feature type="domain" description="Dinitrogenase iron-molybdenum cofactor biosynthesis" evidence="1">
    <location>
        <begin position="11"/>
        <end position="98"/>
    </location>
</feature>
<comment type="caution">
    <text evidence="2">The sequence shown here is derived from an EMBL/GenBank/DDBJ whole genome shotgun (WGS) entry which is preliminary data.</text>
</comment>
<dbReference type="SUPFAM" id="SSF53146">
    <property type="entry name" value="Nitrogenase accessory factor-like"/>
    <property type="match status" value="1"/>
</dbReference>
<dbReference type="InterPro" id="IPR036105">
    <property type="entry name" value="DiNase_FeMo-co_biosyn_sf"/>
</dbReference>
<evidence type="ECO:0000313" key="3">
    <source>
        <dbReference type="Proteomes" id="UP000823912"/>
    </source>
</evidence>
<dbReference type="Gene3D" id="3.30.420.130">
    <property type="entry name" value="Dinitrogenase iron-molybdenum cofactor biosynthesis domain"/>
    <property type="match status" value="1"/>
</dbReference>
<dbReference type="CDD" id="cd00851">
    <property type="entry name" value="MTH1175"/>
    <property type="match status" value="1"/>
</dbReference>
<dbReference type="PANTHER" id="PTHR42983">
    <property type="entry name" value="DINITROGENASE IRON-MOLYBDENUM COFACTOR PROTEIN-RELATED"/>
    <property type="match status" value="1"/>
</dbReference>